<gene>
    <name evidence="3" type="ORF">OS493_030460</name>
</gene>
<evidence type="ECO:0000313" key="4">
    <source>
        <dbReference type="Proteomes" id="UP001163046"/>
    </source>
</evidence>
<reference evidence="3" key="1">
    <citation type="submission" date="2023-01" db="EMBL/GenBank/DDBJ databases">
        <title>Genome assembly of the deep-sea coral Lophelia pertusa.</title>
        <authorList>
            <person name="Herrera S."/>
            <person name="Cordes E."/>
        </authorList>
    </citation>
    <scope>NUCLEOTIDE SEQUENCE</scope>
    <source>
        <strain evidence="3">USNM1676648</strain>
        <tissue evidence="3">Polyp</tissue>
    </source>
</reference>
<feature type="transmembrane region" description="Helical" evidence="2">
    <location>
        <begin position="48"/>
        <end position="69"/>
    </location>
</feature>
<accession>A0A9X0CQP0</accession>
<proteinExistence type="predicted"/>
<keyword evidence="2" id="KW-0812">Transmembrane</keyword>
<keyword evidence="4" id="KW-1185">Reference proteome</keyword>
<organism evidence="3 4">
    <name type="scientific">Desmophyllum pertusum</name>
    <dbReference type="NCBI Taxonomy" id="174260"/>
    <lineage>
        <taxon>Eukaryota</taxon>
        <taxon>Metazoa</taxon>
        <taxon>Cnidaria</taxon>
        <taxon>Anthozoa</taxon>
        <taxon>Hexacorallia</taxon>
        <taxon>Scleractinia</taxon>
        <taxon>Caryophylliina</taxon>
        <taxon>Caryophylliidae</taxon>
        <taxon>Desmophyllum</taxon>
    </lineage>
</organism>
<protein>
    <submittedName>
        <fullName evidence="3">Uncharacterized protein</fullName>
    </submittedName>
</protein>
<name>A0A9X0CQP0_9CNID</name>
<evidence type="ECO:0000256" key="2">
    <source>
        <dbReference type="SAM" id="Phobius"/>
    </source>
</evidence>
<dbReference type="EMBL" id="MU826858">
    <property type="protein sequence ID" value="KAJ7370708.1"/>
    <property type="molecule type" value="Genomic_DNA"/>
</dbReference>
<evidence type="ECO:0000256" key="1">
    <source>
        <dbReference type="SAM" id="MobiDB-lite"/>
    </source>
</evidence>
<keyword evidence="2" id="KW-0472">Membrane</keyword>
<dbReference type="AlphaFoldDB" id="A0A9X0CQP0"/>
<comment type="caution">
    <text evidence="3">The sequence shown here is derived from an EMBL/GenBank/DDBJ whole genome shotgun (WGS) entry which is preliminary data.</text>
</comment>
<keyword evidence="2" id="KW-1133">Transmembrane helix</keyword>
<dbReference type="Proteomes" id="UP001163046">
    <property type="component" value="Unassembled WGS sequence"/>
</dbReference>
<sequence length="133" mass="14542">MASEEKSQFASRILDTLVAACQCLPKQHGVDGFSTISIHSFKVKMAKLMSVLVILVILGMMMSSTDGWSGRRRRRWRLRIPPIRIRIPSVPTPAPTNPPTNPPTDPPTDAPTDPPITQAPGLTGIANNNECEE</sequence>
<feature type="region of interest" description="Disordered" evidence="1">
    <location>
        <begin position="87"/>
        <end position="133"/>
    </location>
</feature>
<evidence type="ECO:0000313" key="3">
    <source>
        <dbReference type="EMBL" id="KAJ7370708.1"/>
    </source>
</evidence>
<feature type="compositionally biased region" description="Pro residues" evidence="1">
    <location>
        <begin position="90"/>
        <end position="114"/>
    </location>
</feature>